<dbReference type="InterPro" id="IPR004675">
    <property type="entry name" value="AhpD_core"/>
</dbReference>
<dbReference type="OrthoDB" id="9801997at2"/>
<feature type="domain" description="Carboxymuconolactone decarboxylase-like" evidence="1">
    <location>
        <begin position="12"/>
        <end position="93"/>
    </location>
</feature>
<evidence type="ECO:0000313" key="3">
    <source>
        <dbReference type="Proteomes" id="UP000261905"/>
    </source>
</evidence>
<dbReference type="AlphaFoldDB" id="A0A371P0M1"/>
<dbReference type="PANTHER" id="PTHR34846">
    <property type="entry name" value="4-CARBOXYMUCONOLACTONE DECARBOXYLASE FAMILY PROTEIN (AFU_ORTHOLOGUE AFUA_6G11590)"/>
    <property type="match status" value="1"/>
</dbReference>
<dbReference type="InterPro" id="IPR003779">
    <property type="entry name" value="CMD-like"/>
</dbReference>
<proteinExistence type="predicted"/>
<dbReference type="SUPFAM" id="SSF69118">
    <property type="entry name" value="AhpD-like"/>
    <property type="match status" value="1"/>
</dbReference>
<protein>
    <submittedName>
        <fullName evidence="2">Carboxymuconolactone decarboxylase family protein</fullName>
    </submittedName>
</protein>
<dbReference type="Proteomes" id="UP000261905">
    <property type="component" value="Unassembled WGS sequence"/>
</dbReference>
<reference evidence="2 3" key="1">
    <citation type="submission" date="2018-08" db="EMBL/GenBank/DDBJ databases">
        <title>Paenibacillus sp. M4BSY-1, whole genome shotgun sequence.</title>
        <authorList>
            <person name="Tuo L."/>
        </authorList>
    </citation>
    <scope>NUCLEOTIDE SEQUENCE [LARGE SCALE GENOMIC DNA]</scope>
    <source>
        <strain evidence="2 3">M4BSY-1</strain>
    </source>
</reference>
<dbReference type="PANTHER" id="PTHR34846:SF10">
    <property type="entry name" value="CYTOPLASMIC PROTEIN"/>
    <property type="match status" value="1"/>
</dbReference>
<comment type="caution">
    <text evidence="2">The sequence shown here is derived from an EMBL/GenBank/DDBJ whole genome shotgun (WGS) entry which is preliminary data.</text>
</comment>
<keyword evidence="3" id="KW-1185">Reference proteome</keyword>
<gene>
    <name evidence="2" type="ORF">DX130_23575</name>
</gene>
<name>A0A371P0M1_9BACL</name>
<dbReference type="RefSeq" id="WP_116049564.1">
    <property type="nucleotide sequence ID" value="NZ_QUBQ01000007.1"/>
</dbReference>
<evidence type="ECO:0000313" key="2">
    <source>
        <dbReference type="EMBL" id="REK69492.1"/>
    </source>
</evidence>
<dbReference type="InterPro" id="IPR029032">
    <property type="entry name" value="AhpD-like"/>
</dbReference>
<evidence type="ECO:0000259" key="1">
    <source>
        <dbReference type="Pfam" id="PF02627"/>
    </source>
</evidence>
<dbReference type="EMBL" id="QUBQ01000007">
    <property type="protein sequence ID" value="REK69492.1"/>
    <property type="molecule type" value="Genomic_DNA"/>
</dbReference>
<sequence length="145" mass="16299">MSTRININQVNPEAYATMSGMEKFVRASSLEKPIIELVKIRASQLNGCAFCINMHTKEARSEGETEQRIYALSAWRDTPYFSEKEQAALALTEAVTLIANHHVPDEVYQEAAKHFDDKSLSELIIAIITINGWNRIAITTSLMPE</sequence>
<dbReference type="GO" id="GO:0051920">
    <property type="term" value="F:peroxiredoxin activity"/>
    <property type="evidence" value="ECO:0007669"/>
    <property type="project" value="InterPro"/>
</dbReference>
<dbReference type="NCBIfam" id="TIGR00778">
    <property type="entry name" value="ahpD_dom"/>
    <property type="match status" value="1"/>
</dbReference>
<dbReference type="Gene3D" id="1.20.1290.10">
    <property type="entry name" value="AhpD-like"/>
    <property type="match status" value="1"/>
</dbReference>
<dbReference type="Pfam" id="PF02627">
    <property type="entry name" value="CMD"/>
    <property type="match status" value="1"/>
</dbReference>
<organism evidence="2 3">
    <name type="scientific">Paenibacillus paeoniae</name>
    <dbReference type="NCBI Taxonomy" id="2292705"/>
    <lineage>
        <taxon>Bacteria</taxon>
        <taxon>Bacillati</taxon>
        <taxon>Bacillota</taxon>
        <taxon>Bacilli</taxon>
        <taxon>Bacillales</taxon>
        <taxon>Paenibacillaceae</taxon>
        <taxon>Paenibacillus</taxon>
    </lineage>
</organism>
<accession>A0A371P0M1</accession>